<evidence type="ECO:0000256" key="3">
    <source>
        <dbReference type="ARBA" id="ARBA00018242"/>
    </source>
</evidence>
<feature type="domain" description="Prp18" evidence="10">
    <location>
        <begin position="199"/>
        <end position="341"/>
    </location>
</feature>
<keyword evidence="7" id="KW-0539">Nucleus</keyword>
<evidence type="ECO:0000256" key="2">
    <source>
        <dbReference type="ARBA" id="ARBA00008137"/>
    </source>
</evidence>
<evidence type="ECO:0000256" key="1">
    <source>
        <dbReference type="ARBA" id="ARBA00004123"/>
    </source>
</evidence>
<evidence type="ECO:0000256" key="4">
    <source>
        <dbReference type="ARBA" id="ARBA00022664"/>
    </source>
</evidence>
<dbReference type="GO" id="GO:0046540">
    <property type="term" value="C:U4/U6 x U5 tri-snRNP complex"/>
    <property type="evidence" value="ECO:0007669"/>
    <property type="project" value="TreeGrafter"/>
</dbReference>
<dbReference type="Pfam" id="PF08799">
    <property type="entry name" value="PRP4"/>
    <property type="match status" value="1"/>
</dbReference>
<comment type="subcellular location">
    <subcellularLocation>
        <location evidence="1">Nucleus</location>
    </subcellularLocation>
</comment>
<gene>
    <name evidence="12" type="ORF">GOMPHAMPRED_004875</name>
</gene>
<dbReference type="PANTHER" id="PTHR13007">
    <property type="entry name" value="PRE-MRNA SPLICING FACTOR-RELATED"/>
    <property type="match status" value="1"/>
</dbReference>
<accession>A0A8H3EJE4</accession>
<dbReference type="InterPro" id="IPR004098">
    <property type="entry name" value="Prp18"/>
</dbReference>
<proteinExistence type="inferred from homology"/>
<dbReference type="GO" id="GO:0071021">
    <property type="term" value="C:U2-type post-spliceosomal complex"/>
    <property type="evidence" value="ECO:0007669"/>
    <property type="project" value="TreeGrafter"/>
</dbReference>
<dbReference type="Proteomes" id="UP000664169">
    <property type="component" value="Unassembled WGS sequence"/>
</dbReference>
<dbReference type="GO" id="GO:0005682">
    <property type="term" value="C:U5 snRNP"/>
    <property type="evidence" value="ECO:0007669"/>
    <property type="project" value="TreeGrafter"/>
</dbReference>
<dbReference type="Pfam" id="PF02840">
    <property type="entry name" value="Prp18"/>
    <property type="match status" value="1"/>
</dbReference>
<dbReference type="InterPro" id="IPR036285">
    <property type="entry name" value="PRP4-like_sf"/>
</dbReference>
<dbReference type="GO" id="GO:0000350">
    <property type="term" value="P:generation of catalytic spliceosome for second transesterification step"/>
    <property type="evidence" value="ECO:0007669"/>
    <property type="project" value="TreeGrafter"/>
</dbReference>
<dbReference type="InterPro" id="IPR014906">
    <property type="entry name" value="PRP4-like"/>
</dbReference>
<keyword evidence="5" id="KW-0747">Spliceosome</keyword>
<dbReference type="PANTHER" id="PTHR13007:SF19">
    <property type="entry name" value="PRE-MRNA-SPLICING FACTOR 18"/>
    <property type="match status" value="1"/>
</dbReference>
<organism evidence="12 13">
    <name type="scientific">Gomphillus americanus</name>
    <dbReference type="NCBI Taxonomy" id="1940652"/>
    <lineage>
        <taxon>Eukaryota</taxon>
        <taxon>Fungi</taxon>
        <taxon>Dikarya</taxon>
        <taxon>Ascomycota</taxon>
        <taxon>Pezizomycotina</taxon>
        <taxon>Lecanoromycetes</taxon>
        <taxon>OSLEUM clade</taxon>
        <taxon>Ostropomycetidae</taxon>
        <taxon>Ostropales</taxon>
        <taxon>Graphidaceae</taxon>
        <taxon>Gomphilloideae</taxon>
        <taxon>Gomphillus</taxon>
    </lineage>
</organism>
<dbReference type="FunFam" id="1.20.940.10:FF:000008">
    <property type="entry name" value="Related to potassium channel regulatory factor"/>
    <property type="match status" value="1"/>
</dbReference>
<sequence length="350" mass="39950">MDFASLMGSAMGKQSIAPKSGNFVRRADVEAEREEAYRIEQSAIAAAKAEKAINKRKLEEIEAEKKAVREEKRQRLAEESKIRREKEERIEENAKRKRLGLPPLAEAKAVEETSMLKDDIEDDDLRCLLRDLEQPIALFAETHTARLQRYRALISKPVLSNGPIPTTLKLVPEAEMEIKVTKPPSASKELNHLYCQLASYFTMILEEWTKALDRRDPEVKASREGQAAYAAMEQSKINLEPLFRKFEKGDLAKSILEPIVEIVAFAQKRRYVDANDTYLQLSIGKAAWPIGVTMVGIHERSAREKLHEHGRETAHILSDESTRKYLQAIKRCLSFAQTRWPPDDHMQLMG</sequence>
<evidence type="ECO:0000256" key="9">
    <source>
        <dbReference type="SAM" id="MobiDB-lite"/>
    </source>
</evidence>
<evidence type="ECO:0000256" key="7">
    <source>
        <dbReference type="ARBA" id="ARBA00023242"/>
    </source>
</evidence>
<evidence type="ECO:0000259" key="11">
    <source>
        <dbReference type="Pfam" id="PF08799"/>
    </source>
</evidence>
<keyword evidence="4" id="KW-0507">mRNA processing</keyword>
<dbReference type="Gene3D" id="4.10.280.110">
    <property type="entry name" value="Pre-mRNA processing factor 4 domain"/>
    <property type="match status" value="1"/>
</dbReference>
<evidence type="ECO:0000256" key="8">
    <source>
        <dbReference type="SAM" id="Coils"/>
    </source>
</evidence>
<keyword evidence="13" id="KW-1185">Reference proteome</keyword>
<evidence type="ECO:0000259" key="10">
    <source>
        <dbReference type="Pfam" id="PF02840"/>
    </source>
</evidence>
<dbReference type="Gene3D" id="1.20.940.10">
    <property type="entry name" value="Functional domain of the splicing factor Prp18"/>
    <property type="match status" value="1"/>
</dbReference>
<evidence type="ECO:0000256" key="6">
    <source>
        <dbReference type="ARBA" id="ARBA00023187"/>
    </source>
</evidence>
<keyword evidence="6" id="KW-0508">mRNA splicing</keyword>
<comment type="similarity">
    <text evidence="2">Belongs to the PRP18 family.</text>
</comment>
<evidence type="ECO:0000313" key="12">
    <source>
        <dbReference type="EMBL" id="CAF9906690.1"/>
    </source>
</evidence>
<dbReference type="SUPFAM" id="SSF47938">
    <property type="entry name" value="Functional domain of the splicing factor Prp18"/>
    <property type="match status" value="1"/>
</dbReference>
<evidence type="ECO:0000256" key="5">
    <source>
        <dbReference type="ARBA" id="ARBA00022728"/>
    </source>
</evidence>
<feature type="coiled-coil region" evidence="8">
    <location>
        <begin position="44"/>
        <end position="97"/>
    </location>
</feature>
<keyword evidence="8" id="KW-0175">Coiled coil</keyword>
<feature type="domain" description="Pre-mRNA processing factor 4 (PRP4)-like" evidence="11">
    <location>
        <begin position="129"/>
        <end position="153"/>
    </location>
</feature>
<dbReference type="AlphaFoldDB" id="A0A8H3EJE4"/>
<dbReference type="EMBL" id="CAJPDQ010000003">
    <property type="protein sequence ID" value="CAF9906690.1"/>
    <property type="molecule type" value="Genomic_DNA"/>
</dbReference>
<dbReference type="InterPro" id="IPR039979">
    <property type="entry name" value="PRPF18"/>
</dbReference>
<dbReference type="SUPFAM" id="SSF158230">
    <property type="entry name" value="PRP4-like"/>
    <property type="match status" value="1"/>
</dbReference>
<evidence type="ECO:0000313" key="13">
    <source>
        <dbReference type="Proteomes" id="UP000664169"/>
    </source>
</evidence>
<reference evidence="12" key="1">
    <citation type="submission" date="2021-03" db="EMBL/GenBank/DDBJ databases">
        <authorList>
            <person name="Tagirdzhanova G."/>
        </authorList>
    </citation>
    <scope>NUCLEOTIDE SEQUENCE</scope>
</reference>
<name>A0A8H3EJE4_9LECA</name>
<dbReference type="OrthoDB" id="10261918at2759"/>
<comment type="caution">
    <text evidence="12">The sequence shown here is derived from an EMBL/GenBank/DDBJ whole genome shotgun (WGS) entry which is preliminary data.</text>
</comment>
<protein>
    <recommendedName>
        <fullName evidence="3">Pre-mRNA-splicing factor 18</fullName>
    </recommendedName>
</protein>
<feature type="region of interest" description="Disordered" evidence="9">
    <location>
        <begin position="1"/>
        <end position="24"/>
    </location>
</feature>